<dbReference type="InterPro" id="IPR000914">
    <property type="entry name" value="SBP_5_dom"/>
</dbReference>
<dbReference type="PROSITE" id="PS51257">
    <property type="entry name" value="PROKAR_LIPOPROTEIN"/>
    <property type="match status" value="1"/>
</dbReference>
<keyword evidence="1 2" id="KW-0732">Signal</keyword>
<evidence type="ECO:0000259" key="3">
    <source>
        <dbReference type="Pfam" id="PF00496"/>
    </source>
</evidence>
<dbReference type="Pfam" id="PF00496">
    <property type="entry name" value="SBP_bac_5"/>
    <property type="match status" value="1"/>
</dbReference>
<dbReference type="CDD" id="cd00995">
    <property type="entry name" value="PBP2_NikA_DppA_OppA_like"/>
    <property type="match status" value="1"/>
</dbReference>
<dbReference type="GO" id="GO:0043190">
    <property type="term" value="C:ATP-binding cassette (ABC) transporter complex"/>
    <property type="evidence" value="ECO:0007669"/>
    <property type="project" value="InterPro"/>
</dbReference>
<name>A0A7K3VYG0_9ACTN</name>
<dbReference type="Proteomes" id="UP000470246">
    <property type="component" value="Unassembled WGS sequence"/>
</dbReference>
<dbReference type="EMBL" id="JAAGWF010000008">
    <property type="protein sequence ID" value="NEK57675.1"/>
    <property type="molecule type" value="Genomic_DNA"/>
</dbReference>
<evidence type="ECO:0000313" key="5">
    <source>
        <dbReference type="Proteomes" id="UP000470246"/>
    </source>
</evidence>
<dbReference type="InterPro" id="IPR039424">
    <property type="entry name" value="SBP_5"/>
</dbReference>
<proteinExistence type="predicted"/>
<dbReference type="RefSeq" id="WP_163480864.1">
    <property type="nucleotide sequence ID" value="NZ_JAAGWF010000008.1"/>
</dbReference>
<evidence type="ECO:0000313" key="4">
    <source>
        <dbReference type="EMBL" id="NEK57675.1"/>
    </source>
</evidence>
<accession>A0A7K3VYG0</accession>
<dbReference type="GO" id="GO:0042597">
    <property type="term" value="C:periplasmic space"/>
    <property type="evidence" value="ECO:0007669"/>
    <property type="project" value="UniProtKB-ARBA"/>
</dbReference>
<comment type="caution">
    <text evidence="4">The sequence shown here is derived from an EMBL/GenBank/DDBJ whole genome shotgun (WGS) entry which is preliminary data.</text>
</comment>
<dbReference type="Gene3D" id="3.10.105.10">
    <property type="entry name" value="Dipeptide-binding Protein, Domain 3"/>
    <property type="match status" value="1"/>
</dbReference>
<evidence type="ECO:0000256" key="2">
    <source>
        <dbReference type="SAM" id="SignalP"/>
    </source>
</evidence>
<dbReference type="PANTHER" id="PTHR30290:SF38">
    <property type="entry name" value="D,D-DIPEPTIDE-BINDING PERIPLASMIC PROTEIN DDPA-RELATED"/>
    <property type="match status" value="1"/>
</dbReference>
<sequence>MSRKTLPRAAAATCAAALVLSGCGGGGGDTAGSGTAAGCDPRQGGTLTVQQPFELATTANFFESIDPSLMQIMSGTVYSKLLEVDPEAEGFALKGDLATEWEVSEDGLTYTFQLRDDVVWQDIAPVNGRAFTADDVVATFMGLKASNAAHKWMVEPVENVTAEGDTTVVFTLSRPYAPFLEYLAHHFNVVLPREGVEGTYDMAETYIGTGPYTVAEHDPDVEWVLERNPDYFGDAYVDEIRLPIISDTAAVQAALRSGRLDIGTVPFDIAESSFADNADFQVVEQPSNQVSFYINTTKAPFDDVRVRRAIMMAIDWQGMGESVRGRYNPTSLVRPDISAAALTEDELAEVRPFDQEQARELLDEAGVPEGFTLELLVQQLSEADVREAEWMAADLADVGITAEIAVVDPATGITRRRAHEFDITKAVRSVIFPDQTIQDFHSQSIDNYAAINDPQVDQMIAESRTILDEDERNAAYREFQEYMETEVAGAVLPVQYYQFWVAGSRVQNYQQSPIYQGSLYADMWVCE</sequence>
<dbReference type="PIRSF" id="PIRSF002741">
    <property type="entry name" value="MppA"/>
    <property type="match status" value="1"/>
</dbReference>
<organism evidence="4 5">
    <name type="scientific">Geodermatophilus sabuli</name>
    <dbReference type="NCBI Taxonomy" id="1564158"/>
    <lineage>
        <taxon>Bacteria</taxon>
        <taxon>Bacillati</taxon>
        <taxon>Actinomycetota</taxon>
        <taxon>Actinomycetes</taxon>
        <taxon>Geodermatophilales</taxon>
        <taxon>Geodermatophilaceae</taxon>
        <taxon>Geodermatophilus</taxon>
    </lineage>
</organism>
<dbReference type="Gene3D" id="3.90.76.10">
    <property type="entry name" value="Dipeptide-binding Protein, Domain 1"/>
    <property type="match status" value="1"/>
</dbReference>
<feature type="domain" description="Solute-binding protein family 5" evidence="3">
    <location>
        <begin position="93"/>
        <end position="427"/>
    </location>
</feature>
<reference evidence="4 5" key="1">
    <citation type="submission" date="2020-02" db="EMBL/GenBank/DDBJ databases">
        <title>Geodermatophilus sabuli CPCC 205279 I12A-02694.</title>
        <authorList>
            <person name="Jiang Z."/>
        </authorList>
    </citation>
    <scope>NUCLEOTIDE SEQUENCE [LARGE SCALE GENOMIC DNA]</scope>
    <source>
        <strain evidence="4 5">I12A-02694</strain>
    </source>
</reference>
<keyword evidence="5" id="KW-1185">Reference proteome</keyword>
<dbReference type="Gene3D" id="3.40.190.10">
    <property type="entry name" value="Periplasmic binding protein-like II"/>
    <property type="match status" value="1"/>
</dbReference>
<evidence type="ECO:0000256" key="1">
    <source>
        <dbReference type="ARBA" id="ARBA00022729"/>
    </source>
</evidence>
<dbReference type="GO" id="GO:1904680">
    <property type="term" value="F:peptide transmembrane transporter activity"/>
    <property type="evidence" value="ECO:0007669"/>
    <property type="project" value="TreeGrafter"/>
</dbReference>
<protein>
    <submittedName>
        <fullName evidence="4">ABC transporter substrate-binding protein</fullName>
    </submittedName>
</protein>
<dbReference type="PANTHER" id="PTHR30290">
    <property type="entry name" value="PERIPLASMIC BINDING COMPONENT OF ABC TRANSPORTER"/>
    <property type="match status" value="1"/>
</dbReference>
<dbReference type="AlphaFoldDB" id="A0A7K3VYG0"/>
<feature type="chain" id="PRO_5039609372" evidence="2">
    <location>
        <begin position="25"/>
        <end position="527"/>
    </location>
</feature>
<dbReference type="GO" id="GO:0015833">
    <property type="term" value="P:peptide transport"/>
    <property type="evidence" value="ECO:0007669"/>
    <property type="project" value="TreeGrafter"/>
</dbReference>
<dbReference type="InterPro" id="IPR030678">
    <property type="entry name" value="Peptide/Ni-bd"/>
</dbReference>
<gene>
    <name evidence="4" type="ORF">GCU56_07295</name>
</gene>
<dbReference type="SUPFAM" id="SSF53850">
    <property type="entry name" value="Periplasmic binding protein-like II"/>
    <property type="match status" value="1"/>
</dbReference>
<feature type="signal peptide" evidence="2">
    <location>
        <begin position="1"/>
        <end position="24"/>
    </location>
</feature>